<dbReference type="EMBL" id="JWTK01000010">
    <property type="protein sequence ID" value="OJH48405.1"/>
    <property type="molecule type" value="Genomic_DNA"/>
</dbReference>
<proteinExistence type="predicted"/>
<accession>A0A1L9C1K5</accession>
<protein>
    <submittedName>
        <fullName evidence="1">Uncharacterized protein</fullName>
    </submittedName>
</protein>
<sequence length="79" mass="8524">MPGLISLSLQDAGHTNDLQVSTACGPPRSFRHASTCPRLDHPASGRIPMTPRTCIRRILSEDCMLVAFASAPLSVSLRH</sequence>
<name>A0A1L9C1K5_9EURY</name>
<organism evidence="1 2">
    <name type="scientific">Methanohalophilus portucalensis FDF-1</name>
    <dbReference type="NCBI Taxonomy" id="523843"/>
    <lineage>
        <taxon>Archaea</taxon>
        <taxon>Methanobacteriati</taxon>
        <taxon>Methanobacteriota</taxon>
        <taxon>Stenosarchaea group</taxon>
        <taxon>Methanomicrobia</taxon>
        <taxon>Methanosarcinales</taxon>
        <taxon>Methanosarcinaceae</taxon>
        <taxon>Methanohalophilus</taxon>
    </lineage>
</organism>
<gene>
    <name evidence="1" type="ORF">MPF_2097</name>
</gene>
<dbReference type="AlphaFoldDB" id="A0A1L9C1K5"/>
<evidence type="ECO:0000313" key="1">
    <source>
        <dbReference type="EMBL" id="OJH48405.1"/>
    </source>
</evidence>
<comment type="caution">
    <text evidence="1">The sequence shown here is derived from an EMBL/GenBank/DDBJ whole genome shotgun (WGS) entry which is preliminary data.</text>
</comment>
<dbReference type="Proteomes" id="UP000185713">
    <property type="component" value="Unassembled WGS sequence"/>
</dbReference>
<evidence type="ECO:0000313" key="2">
    <source>
        <dbReference type="Proteomes" id="UP000185713"/>
    </source>
</evidence>
<reference evidence="1 2" key="1">
    <citation type="submission" date="2014-12" db="EMBL/GenBank/DDBJ databases">
        <title>The genome sequence of Methanohalophilus portucalensis strain FDF1.</title>
        <authorList>
            <person name="Lai M.-C."/>
            <person name="Lai S.-J."/>
        </authorList>
    </citation>
    <scope>NUCLEOTIDE SEQUENCE [LARGE SCALE GENOMIC DNA]</scope>
    <source>
        <strain evidence="1 2">FDF-1</strain>
    </source>
</reference>